<dbReference type="Proteomes" id="UP000238701">
    <property type="component" value="Unassembled WGS sequence"/>
</dbReference>
<dbReference type="AlphaFoldDB" id="A0A2U3KCM0"/>
<evidence type="ECO:0000313" key="1">
    <source>
        <dbReference type="EMBL" id="SPF37412.1"/>
    </source>
</evidence>
<accession>A0A2U3KCM0</accession>
<evidence type="ECO:0000313" key="2">
    <source>
        <dbReference type="Proteomes" id="UP000238701"/>
    </source>
</evidence>
<sequence>MNLLNYTVFGDLDNIVLGGGFGGIFSAADPHIGQLAMKLSSCDDASSCICRPDRFRREIRPLGRSTVSQSSM</sequence>
<organism evidence="1 2">
    <name type="scientific">Candidatus Sulfotelmatobacter kueseliae</name>
    <dbReference type="NCBI Taxonomy" id="2042962"/>
    <lineage>
        <taxon>Bacteria</taxon>
        <taxon>Pseudomonadati</taxon>
        <taxon>Acidobacteriota</taxon>
        <taxon>Terriglobia</taxon>
        <taxon>Terriglobales</taxon>
        <taxon>Candidatus Korobacteraceae</taxon>
        <taxon>Candidatus Sulfotelmatobacter</taxon>
    </lineage>
</organism>
<gene>
    <name evidence="1" type="ORF">SBA1_180041</name>
</gene>
<protein>
    <submittedName>
        <fullName evidence="1">Uncharacterized protein</fullName>
    </submittedName>
</protein>
<reference evidence="2" key="1">
    <citation type="submission" date="2018-02" db="EMBL/GenBank/DDBJ databases">
        <authorList>
            <person name="Hausmann B."/>
        </authorList>
    </citation>
    <scope>NUCLEOTIDE SEQUENCE [LARGE SCALE GENOMIC DNA]</scope>
    <source>
        <strain evidence="2">Peat soil MAG SbA1</strain>
    </source>
</reference>
<dbReference type="EMBL" id="OMOD01000090">
    <property type="protein sequence ID" value="SPF37412.1"/>
    <property type="molecule type" value="Genomic_DNA"/>
</dbReference>
<name>A0A2U3KCM0_9BACT</name>
<proteinExistence type="predicted"/>